<dbReference type="InterPro" id="IPR053142">
    <property type="entry name" value="PchR_regulatory_protein"/>
</dbReference>
<sequence length="343" mass="40265">MMKDQLVVEVFDRDNWINEVAPQLNYELKGDRKKILFDNEEIGKVHLEIINIEEGLFIRYSDILLNQDIVFKEYGNNKGLKYYVFEFAFQGYPDGTVISDLPGKSLSEKKNIYLYSDNSSIMGKFPSNIQHTFMTIFVGDQWLKRNFQDFLNLHPYFNVSLESNRTFFKKMEYGVNFEKTLEQLMSRSYSDELRRPIYKGVVLMIVSEVLYRFTELDSGKYSFEKEIQQKLDDLEEYIKENLSNEITVGQLCKRIGFSKTKLHHLFKDYFKYSMYDYIKHLRMTKAKSLLMTTSLSIAEVANMVGYNSVTHFTNLFKKENGITPSKFKNGGYSDTFGGFVKSK</sequence>
<proteinExistence type="predicted"/>
<evidence type="ECO:0000256" key="1">
    <source>
        <dbReference type="ARBA" id="ARBA00023015"/>
    </source>
</evidence>
<dbReference type="InterPro" id="IPR018062">
    <property type="entry name" value="HTH_AraC-typ_CS"/>
</dbReference>
<gene>
    <name evidence="5" type="ORF">NH26_15615</name>
</gene>
<dbReference type="AlphaFoldDB" id="A0A1S1Z365"/>
<dbReference type="InterPro" id="IPR018060">
    <property type="entry name" value="HTH_AraC"/>
</dbReference>
<dbReference type="GO" id="GO:0043565">
    <property type="term" value="F:sequence-specific DNA binding"/>
    <property type="evidence" value="ECO:0007669"/>
    <property type="project" value="InterPro"/>
</dbReference>
<evidence type="ECO:0000313" key="5">
    <source>
        <dbReference type="EMBL" id="OHX67677.1"/>
    </source>
</evidence>
<name>A0A1S1Z365_FLAPC</name>
<keyword evidence="1" id="KW-0805">Transcription regulation</keyword>
<dbReference type="Proteomes" id="UP000179797">
    <property type="component" value="Unassembled WGS sequence"/>
</dbReference>
<comment type="caution">
    <text evidence="5">The sequence shown here is derived from an EMBL/GenBank/DDBJ whole genome shotgun (WGS) entry which is preliminary data.</text>
</comment>
<dbReference type="InterPro" id="IPR009057">
    <property type="entry name" value="Homeodomain-like_sf"/>
</dbReference>
<keyword evidence="2" id="KW-0238">DNA-binding</keyword>
<dbReference type="STRING" id="915059.NH26_15615"/>
<dbReference type="PRINTS" id="PR00032">
    <property type="entry name" value="HTHARAC"/>
</dbReference>
<evidence type="ECO:0000256" key="3">
    <source>
        <dbReference type="ARBA" id="ARBA00023163"/>
    </source>
</evidence>
<organism evidence="5 6">
    <name type="scientific">Flammeovirga pacifica</name>
    <dbReference type="NCBI Taxonomy" id="915059"/>
    <lineage>
        <taxon>Bacteria</taxon>
        <taxon>Pseudomonadati</taxon>
        <taxon>Bacteroidota</taxon>
        <taxon>Cytophagia</taxon>
        <taxon>Cytophagales</taxon>
        <taxon>Flammeovirgaceae</taxon>
        <taxon>Flammeovirga</taxon>
    </lineage>
</organism>
<evidence type="ECO:0000256" key="2">
    <source>
        <dbReference type="ARBA" id="ARBA00023125"/>
    </source>
</evidence>
<dbReference type="PANTHER" id="PTHR47893">
    <property type="entry name" value="REGULATORY PROTEIN PCHR"/>
    <property type="match status" value="1"/>
</dbReference>
<accession>A0A1S1Z365</accession>
<dbReference type="PROSITE" id="PS01124">
    <property type="entry name" value="HTH_ARAC_FAMILY_2"/>
    <property type="match status" value="1"/>
</dbReference>
<keyword evidence="6" id="KW-1185">Reference proteome</keyword>
<evidence type="ECO:0000313" key="6">
    <source>
        <dbReference type="Proteomes" id="UP000179797"/>
    </source>
</evidence>
<dbReference type="InterPro" id="IPR020449">
    <property type="entry name" value="Tscrpt_reg_AraC-type_HTH"/>
</dbReference>
<dbReference type="Gene3D" id="1.10.10.60">
    <property type="entry name" value="Homeodomain-like"/>
    <property type="match status" value="2"/>
</dbReference>
<evidence type="ECO:0000259" key="4">
    <source>
        <dbReference type="PROSITE" id="PS01124"/>
    </source>
</evidence>
<feature type="domain" description="HTH araC/xylS-type" evidence="4">
    <location>
        <begin position="232"/>
        <end position="330"/>
    </location>
</feature>
<dbReference type="Pfam" id="PF12833">
    <property type="entry name" value="HTH_18"/>
    <property type="match status" value="1"/>
</dbReference>
<dbReference type="GO" id="GO:0003700">
    <property type="term" value="F:DNA-binding transcription factor activity"/>
    <property type="evidence" value="ECO:0007669"/>
    <property type="project" value="InterPro"/>
</dbReference>
<keyword evidence="3" id="KW-0804">Transcription</keyword>
<dbReference type="PROSITE" id="PS00041">
    <property type="entry name" value="HTH_ARAC_FAMILY_1"/>
    <property type="match status" value="1"/>
</dbReference>
<reference evidence="5 6" key="1">
    <citation type="journal article" date="2012" name="Int. J. Syst. Evol. Microbiol.">
        <title>Flammeovirga pacifica sp. nov., isolated from deep-sea sediment.</title>
        <authorList>
            <person name="Xu H."/>
            <person name="Fu Y."/>
            <person name="Yang N."/>
            <person name="Ding Z."/>
            <person name="Lai Q."/>
            <person name="Zeng R."/>
        </authorList>
    </citation>
    <scope>NUCLEOTIDE SEQUENCE [LARGE SCALE GENOMIC DNA]</scope>
    <source>
        <strain evidence="6">DSM 24597 / LMG 26175 / WPAGA1</strain>
    </source>
</reference>
<dbReference type="SMART" id="SM00342">
    <property type="entry name" value="HTH_ARAC"/>
    <property type="match status" value="1"/>
</dbReference>
<dbReference type="PANTHER" id="PTHR47893:SF1">
    <property type="entry name" value="REGULATORY PROTEIN PCHR"/>
    <property type="match status" value="1"/>
</dbReference>
<dbReference type="SUPFAM" id="SSF46689">
    <property type="entry name" value="Homeodomain-like"/>
    <property type="match status" value="2"/>
</dbReference>
<protein>
    <recommendedName>
        <fullName evidence="4">HTH araC/xylS-type domain-containing protein</fullName>
    </recommendedName>
</protein>
<dbReference type="EMBL" id="JRYR02000001">
    <property type="protein sequence ID" value="OHX67677.1"/>
    <property type="molecule type" value="Genomic_DNA"/>
</dbReference>